<accession>F4SDS8</accession>
<protein>
    <submittedName>
        <fullName evidence="2">Uncharacterized protein</fullName>
    </submittedName>
</protein>
<dbReference type="Proteomes" id="UP000001072">
    <property type="component" value="Unassembled WGS sequence"/>
</dbReference>
<evidence type="ECO:0000313" key="2">
    <source>
        <dbReference type="EMBL" id="EGF97198.1"/>
    </source>
</evidence>
<dbReference type="GeneID" id="18931436"/>
<dbReference type="OrthoDB" id="2506088at2759"/>
<dbReference type="InParanoid" id="F4SDS8"/>
<name>F4SDS8_MELLP</name>
<dbReference type="RefSeq" id="XP_007419531.1">
    <property type="nucleotide sequence ID" value="XM_007419469.1"/>
</dbReference>
<reference evidence="3" key="1">
    <citation type="journal article" date="2011" name="Proc. Natl. Acad. Sci. U.S.A.">
        <title>Obligate biotrophy features unraveled by the genomic analysis of rust fungi.</title>
        <authorList>
            <person name="Duplessis S."/>
            <person name="Cuomo C.A."/>
            <person name="Lin Y.-C."/>
            <person name="Aerts A."/>
            <person name="Tisserant E."/>
            <person name="Veneault-Fourrey C."/>
            <person name="Joly D.L."/>
            <person name="Hacquard S."/>
            <person name="Amselem J."/>
            <person name="Cantarel B.L."/>
            <person name="Chiu R."/>
            <person name="Coutinho P.M."/>
            <person name="Feau N."/>
            <person name="Field M."/>
            <person name="Frey P."/>
            <person name="Gelhaye E."/>
            <person name="Goldberg J."/>
            <person name="Grabherr M.G."/>
            <person name="Kodira C.D."/>
            <person name="Kohler A."/>
            <person name="Kuees U."/>
            <person name="Lindquist E.A."/>
            <person name="Lucas S.M."/>
            <person name="Mago R."/>
            <person name="Mauceli E."/>
            <person name="Morin E."/>
            <person name="Murat C."/>
            <person name="Pangilinan J.L."/>
            <person name="Park R."/>
            <person name="Pearson M."/>
            <person name="Quesneville H."/>
            <person name="Rouhier N."/>
            <person name="Sakthikumar S."/>
            <person name="Salamov A.A."/>
            <person name="Schmutz J."/>
            <person name="Selles B."/>
            <person name="Shapiro H."/>
            <person name="Tanguay P."/>
            <person name="Tuskan G.A."/>
            <person name="Henrissat B."/>
            <person name="Van de Peer Y."/>
            <person name="Rouze P."/>
            <person name="Ellis J.G."/>
            <person name="Dodds P.N."/>
            <person name="Schein J.E."/>
            <person name="Zhong S."/>
            <person name="Hamelin R.C."/>
            <person name="Grigoriev I.V."/>
            <person name="Szabo L.J."/>
            <person name="Martin F."/>
        </authorList>
    </citation>
    <scope>NUCLEOTIDE SEQUENCE [LARGE SCALE GENOMIC DNA]</scope>
    <source>
        <strain evidence="3">98AG31 / pathotype 3-4-7</strain>
    </source>
</reference>
<proteinExistence type="predicted"/>
<sequence>MAGINPEHPYADPYIYASSEDPADPQIRCSACNSRTLADYRGHIKTAAHRNSVQRLLQRQIDDEAMLAAIQNPPVSSMEHPPIDDPEEQDGHQPDYPDPESPERPLTPLSFLRDHNGHALSDSESDSGQSDNLLDFQMLRQALEAMDNLLDQEIEEEDTNALDIDDNVKPVEADVSNGWYPFTNKEVRPKQDQGAVPACLERLASDADLEQLHSVTLPSRQKIEPQDFVAVKGEGLIGQVVSLWKPAGESSSKVILILAKCNKGRIVPFYGMREFIVSEVTFPCDIKLFDPRIDIFVPKNVVSLINMQHNCHDCHCTVTSTLSKKIERRATRISVPTMKHEAHQSYILNSASHYSAELHQKLGDLQVNAISPAQWNQSIATGLAKWKATPRPVRKKRKQSPGADSPT</sequence>
<organism evidence="3">
    <name type="scientific">Melampsora larici-populina (strain 98AG31 / pathotype 3-4-7)</name>
    <name type="common">Poplar leaf rust fungus</name>
    <dbReference type="NCBI Taxonomy" id="747676"/>
    <lineage>
        <taxon>Eukaryota</taxon>
        <taxon>Fungi</taxon>
        <taxon>Dikarya</taxon>
        <taxon>Basidiomycota</taxon>
        <taxon>Pucciniomycotina</taxon>
        <taxon>Pucciniomycetes</taxon>
        <taxon>Pucciniales</taxon>
        <taxon>Melampsoraceae</taxon>
        <taxon>Melampsora</taxon>
    </lineage>
</organism>
<feature type="region of interest" description="Disordered" evidence="1">
    <location>
        <begin position="386"/>
        <end position="407"/>
    </location>
</feature>
<dbReference type="AlphaFoldDB" id="F4SDS8"/>
<dbReference type="EMBL" id="GL883291">
    <property type="protein sequence ID" value="EGF97198.1"/>
    <property type="molecule type" value="Genomic_DNA"/>
</dbReference>
<dbReference type="VEuPathDB" id="FungiDB:MELLADRAFT_70143"/>
<gene>
    <name evidence="2" type="ORF">MELLADRAFT_70143</name>
</gene>
<feature type="region of interest" description="Disordered" evidence="1">
    <location>
        <begin position="74"/>
        <end position="130"/>
    </location>
</feature>
<keyword evidence="3" id="KW-1185">Reference proteome</keyword>
<dbReference type="KEGG" id="mlr:MELLADRAFT_70143"/>
<evidence type="ECO:0000256" key="1">
    <source>
        <dbReference type="SAM" id="MobiDB-lite"/>
    </source>
</evidence>
<dbReference type="HOGENOM" id="CLU_683489_0_0_1"/>
<evidence type="ECO:0000313" key="3">
    <source>
        <dbReference type="Proteomes" id="UP000001072"/>
    </source>
</evidence>